<feature type="region of interest" description="Disordered" evidence="1">
    <location>
        <begin position="1"/>
        <end position="35"/>
    </location>
</feature>
<organism evidence="2 3">
    <name type="scientific">Rhodococcus jostii (strain RHA1)</name>
    <dbReference type="NCBI Taxonomy" id="101510"/>
    <lineage>
        <taxon>Bacteria</taxon>
        <taxon>Bacillati</taxon>
        <taxon>Actinomycetota</taxon>
        <taxon>Actinomycetes</taxon>
        <taxon>Mycobacteriales</taxon>
        <taxon>Nocardiaceae</taxon>
        <taxon>Rhodococcus</taxon>
    </lineage>
</organism>
<evidence type="ECO:0000313" key="2">
    <source>
        <dbReference type="EMBL" id="ABG97949.1"/>
    </source>
</evidence>
<dbReference type="EMBL" id="CP000431">
    <property type="protein sequence ID" value="ABG97949.1"/>
    <property type="molecule type" value="Genomic_DNA"/>
</dbReference>
<reference evidence="3" key="1">
    <citation type="journal article" date="2006" name="Proc. Natl. Acad. Sci. U.S.A.">
        <title>The complete genome of Rhodococcus sp. RHA1 provides insights into a catabolic powerhouse.</title>
        <authorList>
            <person name="McLeod M.P."/>
            <person name="Warren R.L."/>
            <person name="Hsiao W.W.L."/>
            <person name="Araki N."/>
            <person name="Myhre M."/>
            <person name="Fernandes C."/>
            <person name="Miyazawa D."/>
            <person name="Wong W."/>
            <person name="Lillquist A.L."/>
            <person name="Wang D."/>
            <person name="Dosanjh M."/>
            <person name="Hara H."/>
            <person name="Petrescu A."/>
            <person name="Morin R.D."/>
            <person name="Yang G."/>
            <person name="Stott J.M."/>
            <person name="Schein J.E."/>
            <person name="Shin H."/>
            <person name="Smailus D."/>
            <person name="Siddiqui A.S."/>
            <person name="Marra M.A."/>
            <person name="Jones S.J.M."/>
            <person name="Holt R."/>
            <person name="Brinkman F.S.L."/>
            <person name="Miyauchi K."/>
            <person name="Fukuda M."/>
            <person name="Davies J.E."/>
            <person name="Mohn W.W."/>
            <person name="Eltis L.D."/>
        </authorList>
    </citation>
    <scope>NUCLEOTIDE SEQUENCE [LARGE SCALE GENOMIC DNA]</scope>
    <source>
        <strain evidence="3">RHA1</strain>
    </source>
</reference>
<dbReference type="Proteomes" id="UP000008710">
    <property type="component" value="Chromosome"/>
</dbReference>
<dbReference type="HOGENOM" id="CLU_3366958_0_0_11"/>
<sequence>MCRRSRPPGSASAPVLPESRRPSLPDACSRALSEM</sequence>
<dbReference type="KEGG" id="rha:RHA1_ro06172"/>
<name>Q0S3D7_RHOJR</name>
<evidence type="ECO:0000313" key="3">
    <source>
        <dbReference type="Proteomes" id="UP000008710"/>
    </source>
</evidence>
<gene>
    <name evidence="2" type="ordered locus">RHA1_ro06172</name>
</gene>
<accession>Q0S3D7</accession>
<evidence type="ECO:0000256" key="1">
    <source>
        <dbReference type="SAM" id="MobiDB-lite"/>
    </source>
</evidence>
<proteinExistence type="predicted"/>
<protein>
    <submittedName>
        <fullName evidence="2">Possible 30S ribosomal subunit</fullName>
    </submittedName>
</protein>
<dbReference type="AlphaFoldDB" id="Q0S3D7"/>